<comment type="similarity">
    <text evidence="1">Belongs to the transferase hexapeptide repeat family.</text>
</comment>
<evidence type="ECO:0000256" key="1">
    <source>
        <dbReference type="ARBA" id="ARBA00007274"/>
    </source>
</evidence>
<evidence type="ECO:0000313" key="5">
    <source>
        <dbReference type="EMBL" id="KAH7026296.1"/>
    </source>
</evidence>
<reference evidence="5" key="1">
    <citation type="journal article" date="2021" name="Nat. Commun.">
        <title>Genetic determinants of endophytism in the Arabidopsis root mycobiome.</title>
        <authorList>
            <person name="Mesny F."/>
            <person name="Miyauchi S."/>
            <person name="Thiergart T."/>
            <person name="Pickel B."/>
            <person name="Atanasova L."/>
            <person name="Karlsson M."/>
            <person name="Huettel B."/>
            <person name="Barry K.W."/>
            <person name="Haridas S."/>
            <person name="Chen C."/>
            <person name="Bauer D."/>
            <person name="Andreopoulos W."/>
            <person name="Pangilinan J."/>
            <person name="LaButti K."/>
            <person name="Riley R."/>
            <person name="Lipzen A."/>
            <person name="Clum A."/>
            <person name="Drula E."/>
            <person name="Henrissat B."/>
            <person name="Kohler A."/>
            <person name="Grigoriev I.V."/>
            <person name="Martin F.M."/>
            <person name="Hacquard S."/>
        </authorList>
    </citation>
    <scope>NUCLEOTIDE SEQUENCE</scope>
    <source>
        <strain evidence="5">MPI-CAGE-CH-0230</strain>
    </source>
</reference>
<dbReference type="InterPro" id="IPR011004">
    <property type="entry name" value="Trimer_LpxA-like_sf"/>
</dbReference>
<feature type="compositionally biased region" description="Basic and acidic residues" evidence="3">
    <location>
        <begin position="144"/>
        <end position="163"/>
    </location>
</feature>
<dbReference type="Pfam" id="PF00132">
    <property type="entry name" value="Hexapep"/>
    <property type="match status" value="1"/>
</dbReference>
<dbReference type="OrthoDB" id="25818at2759"/>
<dbReference type="PANTHER" id="PTHR23416:SF76">
    <property type="entry name" value="ZN(II)2CYS6 TRANSCRIPTION FACTOR (EUROFUNG)"/>
    <property type="match status" value="1"/>
</dbReference>
<feature type="region of interest" description="Disordered" evidence="3">
    <location>
        <begin position="340"/>
        <end position="404"/>
    </location>
</feature>
<dbReference type="SUPFAM" id="SSF51161">
    <property type="entry name" value="Trimeric LpxA-like enzymes"/>
    <property type="match status" value="1"/>
</dbReference>
<dbReference type="GO" id="GO:0016407">
    <property type="term" value="F:acetyltransferase activity"/>
    <property type="evidence" value="ECO:0007669"/>
    <property type="project" value="InterPro"/>
</dbReference>
<organism evidence="5 6">
    <name type="scientific">Microdochium trichocladiopsis</name>
    <dbReference type="NCBI Taxonomy" id="1682393"/>
    <lineage>
        <taxon>Eukaryota</taxon>
        <taxon>Fungi</taxon>
        <taxon>Dikarya</taxon>
        <taxon>Ascomycota</taxon>
        <taxon>Pezizomycotina</taxon>
        <taxon>Sordariomycetes</taxon>
        <taxon>Xylariomycetidae</taxon>
        <taxon>Xylariales</taxon>
        <taxon>Microdochiaceae</taxon>
        <taxon>Microdochium</taxon>
    </lineage>
</organism>
<keyword evidence="2" id="KW-0808">Transferase</keyword>
<protein>
    <recommendedName>
        <fullName evidence="4">Maltose/galactoside acetyltransferase domain-containing protein</fullName>
    </recommendedName>
</protein>
<feature type="compositionally biased region" description="Basic and acidic residues" evidence="3">
    <location>
        <begin position="78"/>
        <end position="137"/>
    </location>
</feature>
<dbReference type="InterPro" id="IPR051159">
    <property type="entry name" value="Hexapeptide_acetyltransf"/>
</dbReference>
<dbReference type="InterPro" id="IPR001451">
    <property type="entry name" value="Hexapep"/>
</dbReference>
<dbReference type="SMART" id="SM01266">
    <property type="entry name" value="Mac"/>
    <property type="match status" value="1"/>
</dbReference>
<gene>
    <name evidence="5" type="ORF">B0I36DRAFT_352181</name>
</gene>
<dbReference type="GO" id="GO:0008374">
    <property type="term" value="F:O-acyltransferase activity"/>
    <property type="evidence" value="ECO:0007669"/>
    <property type="project" value="TreeGrafter"/>
</dbReference>
<dbReference type="CDD" id="cd03357">
    <property type="entry name" value="LbH_MAT_GAT"/>
    <property type="match status" value="1"/>
</dbReference>
<dbReference type="Pfam" id="PF14602">
    <property type="entry name" value="Hexapep_2"/>
    <property type="match status" value="1"/>
</dbReference>
<evidence type="ECO:0000256" key="2">
    <source>
        <dbReference type="ARBA" id="ARBA00022679"/>
    </source>
</evidence>
<evidence type="ECO:0000259" key="4">
    <source>
        <dbReference type="SMART" id="SM01266"/>
    </source>
</evidence>
<dbReference type="PANTHER" id="PTHR23416">
    <property type="entry name" value="SIALIC ACID SYNTHASE-RELATED"/>
    <property type="match status" value="1"/>
</dbReference>
<evidence type="ECO:0000313" key="6">
    <source>
        <dbReference type="Proteomes" id="UP000756346"/>
    </source>
</evidence>
<dbReference type="EMBL" id="JAGTJQ010000008">
    <property type="protein sequence ID" value="KAH7026296.1"/>
    <property type="molecule type" value="Genomic_DNA"/>
</dbReference>
<proteinExistence type="inferred from homology"/>
<feature type="compositionally biased region" description="Acidic residues" evidence="3">
    <location>
        <begin position="164"/>
        <end position="177"/>
    </location>
</feature>
<dbReference type="RefSeq" id="XP_046009513.1">
    <property type="nucleotide sequence ID" value="XM_046157087.1"/>
</dbReference>
<feature type="region of interest" description="Disordered" evidence="3">
    <location>
        <begin position="293"/>
        <end position="319"/>
    </location>
</feature>
<comment type="caution">
    <text evidence="5">The sequence shown here is derived from an EMBL/GenBank/DDBJ whole genome shotgun (WGS) entry which is preliminary data.</text>
</comment>
<dbReference type="AlphaFoldDB" id="A0A9P8Y1E8"/>
<evidence type="ECO:0000256" key="3">
    <source>
        <dbReference type="SAM" id="MobiDB-lite"/>
    </source>
</evidence>
<name>A0A9P8Y1E8_9PEZI</name>
<dbReference type="Gene3D" id="2.160.10.10">
    <property type="entry name" value="Hexapeptide repeat proteins"/>
    <property type="match status" value="1"/>
</dbReference>
<accession>A0A9P8Y1E8</accession>
<sequence>MTAFTALNGGDSRSSATHKGSPPHHPENDEQRSGARMDSSYLRHNQGSPDGRHNQYIHNRDSGFDSPVKRKRSTSPEPARHADNYRRSDGRAEARTVHFASAERQEEAREDDRGRYQKSWSSREAEDQRIQNERDVEPTSAGAARHDDRDRDPTQEGDTIHVEDPDDPVSSPEDDDSMMPFGDKNEQQRNDATGQSNPSKRKRNFSHRTKTGCFTCNNCFRGGFICTGYHPNGNRDFKAEVKTATVPLESKDPSYVPPGAYGMPQQQQPTYTPHQPAKRNSLPGYRGPTIQTDFPSNRPAPVLDERPPATIPTTSVTSPNGKMSTLSAFAQAANAYATPTSAISTSSTLKTPSSAVAPSPSSEFPRVTGLQDVARSGPKTPHPDTPRPDAPFSSTLPRLNALSPNGHLAATSNAYVPSPLAMTHTMQARPRTQKEEMLAGLRYSPMDEELRLERQRCGTACWRFNNSINPLAGVSNLERMRLFGDILDPKENINLAVHQVSPVTSRGRMGVDVVVEGPFTCDYGYNIRLGNNVFIGRNCTILDPCEVSIGNNCYLGPNVSIYGATLSTDPSQRHGSRSTQTGKRIFIDDDVWIGGGVTILPGRRIGRGATVGAGSVVTKVRSSRA</sequence>
<feature type="compositionally biased region" description="Basic and acidic residues" evidence="3">
    <location>
        <begin position="50"/>
        <end position="63"/>
    </location>
</feature>
<keyword evidence="6" id="KW-1185">Reference proteome</keyword>
<dbReference type="InterPro" id="IPR024688">
    <property type="entry name" value="Mac_dom"/>
</dbReference>
<feature type="compositionally biased region" description="Basic and acidic residues" evidence="3">
    <location>
        <begin position="24"/>
        <end position="35"/>
    </location>
</feature>
<dbReference type="Pfam" id="PF12464">
    <property type="entry name" value="Mac"/>
    <property type="match status" value="1"/>
</dbReference>
<feature type="compositionally biased region" description="Low complexity" evidence="3">
    <location>
        <begin position="340"/>
        <end position="362"/>
    </location>
</feature>
<dbReference type="GeneID" id="70186633"/>
<feature type="domain" description="Maltose/galactoside acetyltransferase" evidence="4">
    <location>
        <begin position="434"/>
        <end position="492"/>
    </location>
</feature>
<feature type="region of interest" description="Disordered" evidence="3">
    <location>
        <begin position="1"/>
        <end position="205"/>
    </location>
</feature>
<dbReference type="Proteomes" id="UP000756346">
    <property type="component" value="Unassembled WGS sequence"/>
</dbReference>